<protein>
    <submittedName>
        <fullName evidence="1">Uncharacterized protein</fullName>
    </submittedName>
</protein>
<accession>A0ABY6B694</accession>
<dbReference type="Proteomes" id="UP001064933">
    <property type="component" value="Chromosome"/>
</dbReference>
<reference evidence="1" key="1">
    <citation type="submission" date="2022-10" db="EMBL/GenBank/DDBJ databases">
        <title>Characterization and whole genome sequencing of a new Roseateles species, isolated from fresh water.</title>
        <authorList>
            <person name="Guliayeva D.Y."/>
            <person name="Akhremchuk A.E."/>
            <person name="Sikolenko M.A."/>
            <person name="Valentovich L.N."/>
            <person name="Sidarenka A.V."/>
        </authorList>
    </citation>
    <scope>NUCLEOTIDE SEQUENCE</scope>
    <source>
        <strain evidence="1">BIM B-1768</strain>
    </source>
</reference>
<gene>
    <name evidence="1" type="ORF">N4261_12785</name>
</gene>
<keyword evidence="2" id="KW-1185">Reference proteome</keyword>
<sequence>MPPVVEADVGMQSVRISIIGQVDSSKWAIGEALLRMMGSADSRLFPERIGNSEPLQNIFSGISSAEKYWAPEVKICSSGVSFVAKSNVLWVRSKAIKGRGHMTHRSVNVQGKVNPAWLLLEYKYDPRVNWFRLFKESCNLLQATYGTLHLFTGKETSEGVFGQDADLSFATSDFIDGLPPIGLEKRGLANIAWANYFGPELVAEIDRTALQLNGFPVEEQEHDACVFCVTKKIGDVIDDFETFSSRRNRLKTLFRSGLFRIGKEPRENQF</sequence>
<dbReference type="RefSeq" id="WP_261760512.1">
    <property type="nucleotide sequence ID" value="NZ_CP104562.2"/>
</dbReference>
<evidence type="ECO:0000313" key="2">
    <source>
        <dbReference type="Proteomes" id="UP001064933"/>
    </source>
</evidence>
<name>A0ABY6B694_9BURK</name>
<proteinExistence type="predicted"/>
<dbReference type="EMBL" id="CP104562">
    <property type="protein sequence ID" value="UXH80695.1"/>
    <property type="molecule type" value="Genomic_DNA"/>
</dbReference>
<organism evidence="1 2">
    <name type="scientific">Roseateles amylovorans</name>
    <dbReference type="NCBI Taxonomy" id="2978473"/>
    <lineage>
        <taxon>Bacteria</taxon>
        <taxon>Pseudomonadati</taxon>
        <taxon>Pseudomonadota</taxon>
        <taxon>Betaproteobacteria</taxon>
        <taxon>Burkholderiales</taxon>
        <taxon>Sphaerotilaceae</taxon>
        <taxon>Roseateles</taxon>
    </lineage>
</organism>
<evidence type="ECO:0000313" key="1">
    <source>
        <dbReference type="EMBL" id="UXH80695.1"/>
    </source>
</evidence>